<dbReference type="FunCoup" id="B4NNH1">
    <property type="interactions" value="14"/>
</dbReference>
<name>B4NNH1_DROWI</name>
<reference evidence="9 10" key="1">
    <citation type="journal article" date="2007" name="Nature">
        <title>Evolution of genes and genomes on the Drosophila phylogeny.</title>
        <authorList>
            <consortium name="Drosophila 12 Genomes Consortium"/>
            <person name="Clark A.G."/>
            <person name="Eisen M.B."/>
            <person name="Smith D.R."/>
            <person name="Bergman C.M."/>
            <person name="Oliver B."/>
            <person name="Markow T.A."/>
            <person name="Kaufman T.C."/>
            <person name="Kellis M."/>
            <person name="Gelbart W."/>
            <person name="Iyer V.N."/>
            <person name="Pollard D.A."/>
            <person name="Sackton T.B."/>
            <person name="Larracuente A.M."/>
            <person name="Singh N.D."/>
            <person name="Abad J.P."/>
            <person name="Abt D.N."/>
            <person name="Adryan B."/>
            <person name="Aguade M."/>
            <person name="Akashi H."/>
            <person name="Anderson W.W."/>
            <person name="Aquadro C.F."/>
            <person name="Ardell D.H."/>
            <person name="Arguello R."/>
            <person name="Artieri C.G."/>
            <person name="Barbash D.A."/>
            <person name="Barker D."/>
            <person name="Barsanti P."/>
            <person name="Batterham P."/>
            <person name="Batzoglou S."/>
            <person name="Begun D."/>
            <person name="Bhutkar A."/>
            <person name="Blanco E."/>
            <person name="Bosak S.A."/>
            <person name="Bradley R.K."/>
            <person name="Brand A.D."/>
            <person name="Brent M.R."/>
            <person name="Brooks A.N."/>
            <person name="Brown R.H."/>
            <person name="Butlin R.K."/>
            <person name="Caggese C."/>
            <person name="Calvi B.R."/>
            <person name="Bernardo de Carvalho A."/>
            <person name="Caspi A."/>
            <person name="Castrezana S."/>
            <person name="Celniker S.E."/>
            <person name="Chang J.L."/>
            <person name="Chapple C."/>
            <person name="Chatterji S."/>
            <person name="Chinwalla A."/>
            <person name="Civetta A."/>
            <person name="Clifton S.W."/>
            <person name="Comeron J.M."/>
            <person name="Costello J.C."/>
            <person name="Coyne J.A."/>
            <person name="Daub J."/>
            <person name="David R.G."/>
            <person name="Delcher A.L."/>
            <person name="Delehaunty K."/>
            <person name="Do C.B."/>
            <person name="Ebling H."/>
            <person name="Edwards K."/>
            <person name="Eickbush T."/>
            <person name="Evans J.D."/>
            <person name="Filipski A."/>
            <person name="Findeiss S."/>
            <person name="Freyhult E."/>
            <person name="Fulton L."/>
            <person name="Fulton R."/>
            <person name="Garcia A.C."/>
            <person name="Gardiner A."/>
            <person name="Garfield D.A."/>
            <person name="Garvin B.E."/>
            <person name="Gibson G."/>
            <person name="Gilbert D."/>
            <person name="Gnerre S."/>
            <person name="Godfrey J."/>
            <person name="Good R."/>
            <person name="Gotea V."/>
            <person name="Gravely B."/>
            <person name="Greenberg A.J."/>
            <person name="Griffiths-Jones S."/>
            <person name="Gross S."/>
            <person name="Guigo R."/>
            <person name="Gustafson E.A."/>
            <person name="Haerty W."/>
            <person name="Hahn M.W."/>
            <person name="Halligan D.L."/>
            <person name="Halpern A.L."/>
            <person name="Halter G.M."/>
            <person name="Han M.V."/>
            <person name="Heger A."/>
            <person name="Hillier L."/>
            <person name="Hinrichs A.S."/>
            <person name="Holmes I."/>
            <person name="Hoskins R.A."/>
            <person name="Hubisz M.J."/>
            <person name="Hultmark D."/>
            <person name="Huntley M.A."/>
            <person name="Jaffe D.B."/>
            <person name="Jagadeeshan S."/>
            <person name="Jeck W.R."/>
            <person name="Johnson J."/>
            <person name="Jones C.D."/>
            <person name="Jordan W.C."/>
            <person name="Karpen G.H."/>
            <person name="Kataoka E."/>
            <person name="Keightley P.D."/>
            <person name="Kheradpour P."/>
            <person name="Kirkness E.F."/>
            <person name="Koerich L.B."/>
            <person name="Kristiansen K."/>
            <person name="Kudrna D."/>
            <person name="Kulathinal R.J."/>
            <person name="Kumar S."/>
            <person name="Kwok R."/>
            <person name="Lander E."/>
            <person name="Langley C.H."/>
            <person name="Lapoint R."/>
            <person name="Lazzaro B.P."/>
            <person name="Lee S.J."/>
            <person name="Levesque L."/>
            <person name="Li R."/>
            <person name="Lin C.F."/>
            <person name="Lin M.F."/>
            <person name="Lindblad-Toh K."/>
            <person name="Llopart A."/>
            <person name="Long M."/>
            <person name="Low L."/>
            <person name="Lozovsky E."/>
            <person name="Lu J."/>
            <person name="Luo M."/>
            <person name="Machado C.A."/>
            <person name="Makalowski W."/>
            <person name="Marzo M."/>
            <person name="Matsuda M."/>
            <person name="Matzkin L."/>
            <person name="McAllister B."/>
            <person name="McBride C.S."/>
            <person name="McKernan B."/>
            <person name="McKernan K."/>
            <person name="Mendez-Lago M."/>
            <person name="Minx P."/>
            <person name="Mollenhauer M.U."/>
            <person name="Montooth K."/>
            <person name="Mount S.M."/>
            <person name="Mu X."/>
            <person name="Myers E."/>
            <person name="Negre B."/>
            <person name="Newfeld S."/>
            <person name="Nielsen R."/>
            <person name="Noor M.A."/>
            <person name="O'Grady P."/>
            <person name="Pachter L."/>
            <person name="Papaceit M."/>
            <person name="Parisi M.J."/>
            <person name="Parisi M."/>
            <person name="Parts L."/>
            <person name="Pedersen J.S."/>
            <person name="Pesole G."/>
            <person name="Phillippy A.M."/>
            <person name="Ponting C.P."/>
            <person name="Pop M."/>
            <person name="Porcelli D."/>
            <person name="Powell J.R."/>
            <person name="Prohaska S."/>
            <person name="Pruitt K."/>
            <person name="Puig M."/>
            <person name="Quesneville H."/>
            <person name="Ram K.R."/>
            <person name="Rand D."/>
            <person name="Rasmussen M.D."/>
            <person name="Reed L.K."/>
            <person name="Reenan R."/>
            <person name="Reily A."/>
            <person name="Remington K.A."/>
            <person name="Rieger T.T."/>
            <person name="Ritchie M.G."/>
            <person name="Robin C."/>
            <person name="Rogers Y.H."/>
            <person name="Rohde C."/>
            <person name="Rozas J."/>
            <person name="Rubenfield M.J."/>
            <person name="Ruiz A."/>
            <person name="Russo S."/>
            <person name="Salzberg S.L."/>
            <person name="Sanchez-Gracia A."/>
            <person name="Saranga D.J."/>
            <person name="Sato H."/>
            <person name="Schaeffer S.W."/>
            <person name="Schatz M.C."/>
            <person name="Schlenke T."/>
            <person name="Schwartz R."/>
            <person name="Segarra C."/>
            <person name="Singh R.S."/>
            <person name="Sirot L."/>
            <person name="Sirota M."/>
            <person name="Sisneros N.B."/>
            <person name="Smith C.D."/>
            <person name="Smith T.F."/>
            <person name="Spieth J."/>
            <person name="Stage D.E."/>
            <person name="Stark A."/>
            <person name="Stephan W."/>
            <person name="Strausberg R.L."/>
            <person name="Strempel S."/>
            <person name="Sturgill D."/>
            <person name="Sutton G."/>
            <person name="Sutton G.G."/>
            <person name="Tao W."/>
            <person name="Teichmann S."/>
            <person name="Tobari Y.N."/>
            <person name="Tomimura Y."/>
            <person name="Tsolas J.M."/>
            <person name="Valente V.L."/>
            <person name="Venter E."/>
            <person name="Venter J.C."/>
            <person name="Vicario S."/>
            <person name="Vieira F.G."/>
            <person name="Vilella A.J."/>
            <person name="Villasante A."/>
            <person name="Walenz B."/>
            <person name="Wang J."/>
            <person name="Wasserman M."/>
            <person name="Watts T."/>
            <person name="Wilson D."/>
            <person name="Wilson R.K."/>
            <person name="Wing R.A."/>
            <person name="Wolfner M.F."/>
            <person name="Wong A."/>
            <person name="Wong G.K."/>
            <person name="Wu C.I."/>
            <person name="Wu G."/>
            <person name="Yamamoto D."/>
            <person name="Yang H.P."/>
            <person name="Yang S.P."/>
            <person name="Yorke J.A."/>
            <person name="Yoshida K."/>
            <person name="Zdobnov E."/>
            <person name="Zhang P."/>
            <person name="Zhang Y."/>
            <person name="Zimin A.V."/>
            <person name="Baldwin J."/>
            <person name="Abdouelleil A."/>
            <person name="Abdulkadir J."/>
            <person name="Abebe A."/>
            <person name="Abera B."/>
            <person name="Abreu J."/>
            <person name="Acer S.C."/>
            <person name="Aftuck L."/>
            <person name="Alexander A."/>
            <person name="An P."/>
            <person name="Anderson E."/>
            <person name="Anderson S."/>
            <person name="Arachi H."/>
            <person name="Azer M."/>
            <person name="Bachantsang P."/>
            <person name="Barry A."/>
            <person name="Bayul T."/>
            <person name="Berlin A."/>
            <person name="Bessette D."/>
            <person name="Bloom T."/>
            <person name="Blye J."/>
            <person name="Boguslavskiy L."/>
            <person name="Bonnet C."/>
            <person name="Boukhgalter B."/>
            <person name="Bourzgui I."/>
            <person name="Brown A."/>
            <person name="Cahill P."/>
            <person name="Channer S."/>
            <person name="Cheshatsang Y."/>
            <person name="Chuda L."/>
            <person name="Citroen M."/>
            <person name="Collymore A."/>
            <person name="Cooke P."/>
            <person name="Costello M."/>
            <person name="D'Aco K."/>
            <person name="Daza R."/>
            <person name="De Haan G."/>
            <person name="DeGray S."/>
            <person name="DeMaso C."/>
            <person name="Dhargay N."/>
            <person name="Dooley K."/>
            <person name="Dooley E."/>
            <person name="Doricent M."/>
            <person name="Dorje P."/>
            <person name="Dorjee K."/>
            <person name="Dupes A."/>
            <person name="Elong R."/>
            <person name="Falk J."/>
            <person name="Farina A."/>
            <person name="Faro S."/>
            <person name="Ferguson D."/>
            <person name="Fisher S."/>
            <person name="Foley C.D."/>
            <person name="Franke A."/>
            <person name="Friedrich D."/>
            <person name="Gadbois L."/>
            <person name="Gearin G."/>
            <person name="Gearin C.R."/>
            <person name="Giannoukos G."/>
            <person name="Goode T."/>
            <person name="Graham J."/>
            <person name="Grandbois E."/>
            <person name="Grewal S."/>
            <person name="Gyaltsen K."/>
            <person name="Hafez N."/>
            <person name="Hagos B."/>
            <person name="Hall J."/>
            <person name="Henson C."/>
            <person name="Hollinger A."/>
            <person name="Honan T."/>
            <person name="Huard M.D."/>
            <person name="Hughes L."/>
            <person name="Hurhula B."/>
            <person name="Husby M.E."/>
            <person name="Kamat A."/>
            <person name="Kanga B."/>
            <person name="Kashin S."/>
            <person name="Khazanovich D."/>
            <person name="Kisner P."/>
            <person name="Lance K."/>
            <person name="Lara M."/>
            <person name="Lee W."/>
            <person name="Lennon N."/>
            <person name="Letendre F."/>
            <person name="LeVine R."/>
            <person name="Lipovsky A."/>
            <person name="Liu X."/>
            <person name="Liu J."/>
            <person name="Liu S."/>
            <person name="Lokyitsang T."/>
            <person name="Lokyitsang Y."/>
            <person name="Lubonja R."/>
            <person name="Lui A."/>
            <person name="MacDonald P."/>
            <person name="Magnisalis V."/>
            <person name="Maru K."/>
            <person name="Matthews C."/>
            <person name="McCusker W."/>
            <person name="McDonough S."/>
            <person name="Mehta T."/>
            <person name="Meldrim J."/>
            <person name="Meneus L."/>
            <person name="Mihai O."/>
            <person name="Mihalev A."/>
            <person name="Mihova T."/>
            <person name="Mittelman R."/>
            <person name="Mlenga V."/>
            <person name="Montmayeur A."/>
            <person name="Mulrain L."/>
            <person name="Navidi A."/>
            <person name="Naylor J."/>
            <person name="Negash T."/>
            <person name="Nguyen T."/>
            <person name="Nguyen N."/>
            <person name="Nicol R."/>
            <person name="Norbu C."/>
            <person name="Norbu N."/>
            <person name="Novod N."/>
            <person name="O'Neill B."/>
            <person name="Osman S."/>
            <person name="Markiewicz E."/>
            <person name="Oyono O.L."/>
            <person name="Patti C."/>
            <person name="Phunkhang P."/>
            <person name="Pierre F."/>
            <person name="Priest M."/>
            <person name="Raghuraman S."/>
            <person name="Rege F."/>
            <person name="Reyes R."/>
            <person name="Rise C."/>
            <person name="Rogov P."/>
            <person name="Ross K."/>
            <person name="Ryan E."/>
            <person name="Settipalli S."/>
            <person name="Shea T."/>
            <person name="Sherpa N."/>
            <person name="Shi L."/>
            <person name="Shih D."/>
            <person name="Sparrow T."/>
            <person name="Spaulding J."/>
            <person name="Stalker J."/>
            <person name="Stange-Thomann N."/>
            <person name="Stavropoulos S."/>
            <person name="Stone C."/>
            <person name="Strader C."/>
            <person name="Tesfaye S."/>
            <person name="Thomson T."/>
            <person name="Thoulutsang Y."/>
            <person name="Thoulutsang D."/>
            <person name="Topham K."/>
            <person name="Topping I."/>
            <person name="Tsamla T."/>
            <person name="Vassiliev H."/>
            <person name="Vo A."/>
            <person name="Wangchuk T."/>
            <person name="Wangdi T."/>
            <person name="Weiand M."/>
            <person name="Wilkinson J."/>
            <person name="Wilson A."/>
            <person name="Yadav S."/>
            <person name="Young G."/>
            <person name="Yu Q."/>
            <person name="Zembek L."/>
            <person name="Zhong D."/>
            <person name="Zimmer A."/>
            <person name="Zwirko Z."/>
            <person name="Jaffe D.B."/>
            <person name="Alvarez P."/>
            <person name="Brockman W."/>
            <person name="Butler J."/>
            <person name="Chin C."/>
            <person name="Gnerre S."/>
            <person name="Grabherr M."/>
            <person name="Kleber M."/>
            <person name="Mauceli E."/>
            <person name="MacCallum I."/>
        </authorList>
    </citation>
    <scope>NUCLEOTIDE SEQUENCE [LARGE SCALE GENOMIC DNA]</scope>
    <source>
        <strain evidence="10">Tucson 14030-0811.24</strain>
    </source>
</reference>
<dbReference type="GO" id="GO:0007165">
    <property type="term" value="P:signal transduction"/>
    <property type="evidence" value="ECO:0007669"/>
    <property type="project" value="UniProtKB-KW"/>
</dbReference>
<evidence type="ECO:0000256" key="4">
    <source>
        <dbReference type="ARBA" id="ARBA00022989"/>
    </source>
</evidence>
<evidence type="ECO:0000256" key="1">
    <source>
        <dbReference type="ARBA" id="ARBA00004651"/>
    </source>
</evidence>
<dbReference type="GO" id="GO:0050909">
    <property type="term" value="P:sensory perception of taste"/>
    <property type="evidence" value="ECO:0007669"/>
    <property type="project" value="InterPro"/>
</dbReference>
<dbReference type="PANTHER" id="PTHR21143:SF133">
    <property type="entry name" value="GUSTATORY AND PHEROMONE RECEPTOR 32A-RELATED"/>
    <property type="match status" value="1"/>
</dbReference>
<comment type="caution">
    <text evidence="8">Lacks conserved residue(s) required for the propagation of feature annotation.</text>
</comment>
<keyword evidence="7 8" id="KW-0807">Transducer</keyword>
<keyword evidence="3 8" id="KW-0812">Transmembrane</keyword>
<dbReference type="GO" id="GO:0008049">
    <property type="term" value="P:male courtship behavior"/>
    <property type="evidence" value="ECO:0007669"/>
    <property type="project" value="TreeGrafter"/>
</dbReference>
<feature type="transmembrane region" description="Helical" evidence="8">
    <location>
        <begin position="168"/>
        <end position="191"/>
    </location>
</feature>
<proteinExistence type="inferred from homology"/>
<evidence type="ECO:0000313" key="10">
    <source>
        <dbReference type="Proteomes" id="UP000007798"/>
    </source>
</evidence>
<dbReference type="HOGENOM" id="CLU_644467_0_0_1"/>
<dbReference type="GO" id="GO:0007635">
    <property type="term" value="P:chemosensory behavior"/>
    <property type="evidence" value="ECO:0007669"/>
    <property type="project" value="TreeGrafter"/>
</dbReference>
<dbReference type="GO" id="GO:0030424">
    <property type="term" value="C:axon"/>
    <property type="evidence" value="ECO:0007669"/>
    <property type="project" value="TreeGrafter"/>
</dbReference>
<dbReference type="PANTHER" id="PTHR21143">
    <property type="entry name" value="INVERTEBRATE GUSTATORY RECEPTOR"/>
    <property type="match status" value="1"/>
</dbReference>
<evidence type="ECO:0000256" key="6">
    <source>
        <dbReference type="ARBA" id="ARBA00023170"/>
    </source>
</evidence>
<dbReference type="InterPro" id="IPR013604">
    <property type="entry name" value="7TM_chemorcpt"/>
</dbReference>
<keyword evidence="6 8" id="KW-0675">Receptor</keyword>
<dbReference type="GO" id="GO:0043025">
    <property type="term" value="C:neuronal cell body"/>
    <property type="evidence" value="ECO:0007669"/>
    <property type="project" value="TreeGrafter"/>
</dbReference>
<comment type="function">
    <text evidence="8">Gustatory receptor which mediates acceptance or avoidance behavior, depending on its substrates.</text>
</comment>
<evidence type="ECO:0000256" key="2">
    <source>
        <dbReference type="ARBA" id="ARBA00022475"/>
    </source>
</evidence>
<protein>
    <recommendedName>
        <fullName evidence="8">Gustatory receptor</fullName>
    </recommendedName>
</protein>
<evidence type="ECO:0000256" key="5">
    <source>
        <dbReference type="ARBA" id="ARBA00023136"/>
    </source>
</evidence>
<dbReference type="InParanoid" id="B4NNH1"/>
<comment type="subcellular location">
    <subcellularLocation>
        <location evidence="1 8">Cell membrane</location>
        <topology evidence="1 8">Multi-pass membrane protein</topology>
    </subcellularLocation>
</comment>
<feature type="transmembrane region" description="Helical" evidence="8">
    <location>
        <begin position="376"/>
        <end position="394"/>
    </location>
</feature>
<evidence type="ECO:0000313" key="9">
    <source>
        <dbReference type="EMBL" id="EDW85910.1"/>
    </source>
</evidence>
<evidence type="ECO:0000256" key="8">
    <source>
        <dbReference type="RuleBase" id="RU363108"/>
    </source>
</evidence>
<evidence type="ECO:0000256" key="7">
    <source>
        <dbReference type="ARBA" id="ARBA00023224"/>
    </source>
</evidence>
<accession>B4NNH1</accession>
<dbReference type="Proteomes" id="UP000007798">
    <property type="component" value="Unassembled WGS sequence"/>
</dbReference>
<gene>
    <name evidence="9" type="primary">Dwil\GK23312</name>
    <name evidence="9" type="ORF">Dwil_GK23312</name>
</gene>
<keyword evidence="2 8" id="KW-1003">Cell membrane</keyword>
<evidence type="ECO:0000256" key="3">
    <source>
        <dbReference type="ARBA" id="ARBA00022692"/>
    </source>
</evidence>
<feature type="transmembrane region" description="Helical" evidence="8">
    <location>
        <begin position="43"/>
        <end position="65"/>
    </location>
</feature>
<feature type="transmembrane region" description="Helical" evidence="8">
    <location>
        <begin position="297"/>
        <end position="318"/>
    </location>
</feature>
<keyword evidence="10" id="KW-1185">Reference proteome</keyword>
<dbReference type="OMA" id="FYCDRTI"/>
<dbReference type="AlphaFoldDB" id="B4NNH1"/>
<comment type="similarity">
    <text evidence="8">Belongs to the insect chemoreceptor superfamily. Gustatory receptor (GR) family.</text>
</comment>
<feature type="transmembrane region" description="Helical" evidence="8">
    <location>
        <begin position="141"/>
        <end position="162"/>
    </location>
</feature>
<keyword evidence="5 8" id="KW-0472">Membrane</keyword>
<dbReference type="eggNOG" id="ENOG502TAY0">
    <property type="taxonomic scope" value="Eukaryota"/>
</dbReference>
<dbReference type="EMBL" id="CH964282">
    <property type="protein sequence ID" value="EDW85910.1"/>
    <property type="molecule type" value="Genomic_DNA"/>
</dbReference>
<dbReference type="KEGG" id="dwi:6652183"/>
<dbReference type="PhylomeDB" id="B4NNH1"/>
<dbReference type="GO" id="GO:0005886">
    <property type="term" value="C:plasma membrane"/>
    <property type="evidence" value="ECO:0007669"/>
    <property type="project" value="UniProtKB-SubCell"/>
</dbReference>
<dbReference type="GO" id="GO:0030425">
    <property type="term" value="C:dendrite"/>
    <property type="evidence" value="ECO:0007669"/>
    <property type="project" value="TreeGrafter"/>
</dbReference>
<keyword evidence="4 8" id="KW-1133">Transmembrane helix</keyword>
<organism evidence="9 10">
    <name type="scientific">Drosophila willistoni</name>
    <name type="common">Fruit fly</name>
    <dbReference type="NCBI Taxonomy" id="7260"/>
    <lineage>
        <taxon>Eukaryota</taxon>
        <taxon>Metazoa</taxon>
        <taxon>Ecdysozoa</taxon>
        <taxon>Arthropoda</taxon>
        <taxon>Hexapoda</taxon>
        <taxon>Insecta</taxon>
        <taxon>Pterygota</taxon>
        <taxon>Neoptera</taxon>
        <taxon>Endopterygota</taxon>
        <taxon>Diptera</taxon>
        <taxon>Brachycera</taxon>
        <taxon>Muscomorpha</taxon>
        <taxon>Ephydroidea</taxon>
        <taxon>Drosophilidae</taxon>
        <taxon>Drosophila</taxon>
        <taxon>Sophophora</taxon>
    </lineage>
</organism>
<sequence>MTVLFFFPEPNTFYDCVRFICDIQFFMCCNGFFHLEISLWSRIYSIVFAFLIIFGLFGSLVFIMLDGDLRSRVLEMDNLVLSIVGLELVMSTMVFVVTMMTLQLSAWRHLSIYTRMAKVDKRLIRDFGANLNYRKLLRKNVVLLTIISLLYVGAITRGLALISGGQQILLILVAALCYIVVTGGPHFTGYIHMRLAELLTIRFRLLQQILNRNFLNWKFPKPQIRDQRLREAVEMVQELHYLIVEINEVYSLSLWSAMGHDFTLSTSELYIIFGRSVGIDPTEGADPDDLSNGTRIVLAYVALCMLPPFYKMLIAPFYCDRTVQEARQCLHLIEQLDNWYPANREIHNLVEALMKWRRESQIKFKSGLDVVLDKTVISLFTSTVFNYLLILIQFSMTQKMGEQIEQQKIALQDWIGS</sequence>
<feature type="transmembrane region" description="Helical" evidence="8">
    <location>
        <begin position="80"/>
        <end position="102"/>
    </location>
</feature>
<dbReference type="OrthoDB" id="8006662at2759"/>
<dbReference type="Pfam" id="PF08395">
    <property type="entry name" value="7tm_7"/>
    <property type="match status" value="1"/>
</dbReference>